<dbReference type="InterPro" id="IPR004360">
    <property type="entry name" value="Glyas_Fos-R_dOase_dom"/>
</dbReference>
<dbReference type="InterPro" id="IPR037523">
    <property type="entry name" value="VOC_core"/>
</dbReference>
<reference evidence="2" key="1">
    <citation type="journal article" date="2022" name="Int. J. Syst. Evol. Microbiol.">
        <title>Pseudomonas aegrilactucae sp. nov. and Pseudomonas morbosilactucae sp. nov., pathogens causing bacterial rot of lettuce in Japan.</title>
        <authorList>
            <person name="Sawada H."/>
            <person name="Fujikawa T."/>
            <person name="Satou M."/>
        </authorList>
    </citation>
    <scope>NUCLEOTIDE SEQUENCE</scope>
    <source>
        <strain evidence="2">0166_1</strain>
    </source>
</reference>
<dbReference type="InterPro" id="IPR050383">
    <property type="entry name" value="GlyoxalaseI/FosfomycinResist"/>
</dbReference>
<evidence type="ECO:0000313" key="3">
    <source>
        <dbReference type="Proteomes" id="UP001162834"/>
    </source>
</evidence>
<evidence type="ECO:0000313" key="2">
    <source>
        <dbReference type="EMBL" id="UGS38230.1"/>
    </source>
</evidence>
<feature type="domain" description="VOC" evidence="1">
    <location>
        <begin position="150"/>
        <end position="272"/>
    </location>
</feature>
<dbReference type="KEGG" id="sbae:DSM104329_04654"/>
<dbReference type="EMBL" id="CP087164">
    <property type="protein sequence ID" value="UGS38230.1"/>
    <property type="molecule type" value="Genomic_DNA"/>
</dbReference>
<dbReference type="GO" id="GO:0018583">
    <property type="term" value="F:biphenyl-2,3-diol 1,2-dioxygenase activity"/>
    <property type="evidence" value="ECO:0007669"/>
    <property type="project" value="UniProtKB-EC"/>
</dbReference>
<dbReference type="Proteomes" id="UP001162834">
    <property type="component" value="Chromosome"/>
</dbReference>
<feature type="domain" description="VOC" evidence="1">
    <location>
        <begin position="6"/>
        <end position="120"/>
    </location>
</feature>
<sequence length="313" mass="34473">MTALARLGHVALRTPDLEGSLHFFDDILGLDVVERDETVAYLRAWGDFEHHTVALISADEARIDHAGWRTRAPEDVDALGARLREQGVEVEEVPAGHEAGQGAALRFRTPGGLPYEIYHEVEKRPAPAGRRPALKTNSGRVWSHGVSPRRLDHINFVTPEVAAEEAWSQQMLGFSTRERALGADGSVHAAWLAVSALAHDLAIGRGPVRGSRGLHHVAFYVDNASDVLRAAELFIEHGLEPDHGPGRHAISQAVCLYVRDPASGHRVEIYSGSYVVLDPDWEPVDWTAEEYRQWWGAQPVRQADSPIDVVTPC</sequence>
<dbReference type="Gene3D" id="3.10.180.10">
    <property type="entry name" value="2,3-Dihydroxybiphenyl 1,2-Dioxygenase, domain 1"/>
    <property type="match status" value="2"/>
</dbReference>
<dbReference type="Pfam" id="PF00903">
    <property type="entry name" value="Glyoxalase"/>
    <property type="match status" value="2"/>
</dbReference>
<name>A0A9E6Y1J6_9ACTN</name>
<gene>
    <name evidence="2" type="primary">bphC_6</name>
    <name evidence="2" type="ORF">DSM104329_04654</name>
</gene>
<dbReference type="PROSITE" id="PS51819">
    <property type="entry name" value="VOC"/>
    <property type="match status" value="2"/>
</dbReference>
<dbReference type="EC" id="1.13.11.39" evidence="2"/>
<proteinExistence type="predicted"/>
<dbReference type="PANTHER" id="PTHR21366">
    <property type="entry name" value="GLYOXALASE FAMILY PROTEIN"/>
    <property type="match status" value="1"/>
</dbReference>
<keyword evidence="2" id="KW-0560">Oxidoreductase</keyword>
<evidence type="ECO:0000259" key="1">
    <source>
        <dbReference type="PROSITE" id="PS51819"/>
    </source>
</evidence>
<keyword evidence="3" id="KW-1185">Reference proteome</keyword>
<dbReference type="InterPro" id="IPR029068">
    <property type="entry name" value="Glyas_Bleomycin-R_OHBP_Dase"/>
</dbReference>
<organism evidence="2 3">
    <name type="scientific">Capillimicrobium parvum</name>
    <dbReference type="NCBI Taxonomy" id="2884022"/>
    <lineage>
        <taxon>Bacteria</taxon>
        <taxon>Bacillati</taxon>
        <taxon>Actinomycetota</taxon>
        <taxon>Thermoleophilia</taxon>
        <taxon>Solirubrobacterales</taxon>
        <taxon>Capillimicrobiaceae</taxon>
        <taxon>Capillimicrobium</taxon>
    </lineage>
</organism>
<dbReference type="RefSeq" id="WP_259312260.1">
    <property type="nucleotide sequence ID" value="NZ_CP087164.1"/>
</dbReference>
<protein>
    <submittedName>
        <fullName evidence="2">Manganese-dependent 2,3-dihydroxybiphenyl 1,2-dioxygenase</fullName>
        <ecNumber evidence="2">1.13.11.39</ecNumber>
    </submittedName>
</protein>
<accession>A0A9E6Y1J6</accession>
<dbReference type="SUPFAM" id="SSF54593">
    <property type="entry name" value="Glyoxalase/Bleomycin resistance protein/Dihydroxybiphenyl dioxygenase"/>
    <property type="match status" value="1"/>
</dbReference>
<dbReference type="AlphaFoldDB" id="A0A9E6Y1J6"/>